<evidence type="ECO:0000256" key="3">
    <source>
        <dbReference type="ARBA" id="ARBA00022448"/>
    </source>
</evidence>
<feature type="transmembrane region" description="Helical" evidence="8">
    <location>
        <begin position="238"/>
        <end position="260"/>
    </location>
</feature>
<dbReference type="GO" id="GO:0005886">
    <property type="term" value="C:plasma membrane"/>
    <property type="evidence" value="ECO:0007669"/>
    <property type="project" value="UniProtKB-SubCell"/>
</dbReference>
<keyword evidence="3" id="KW-0813">Transport</keyword>
<evidence type="ECO:0000256" key="7">
    <source>
        <dbReference type="ARBA" id="ARBA00023136"/>
    </source>
</evidence>
<feature type="transmembrane region" description="Helical" evidence="8">
    <location>
        <begin position="7"/>
        <end position="25"/>
    </location>
</feature>
<keyword evidence="4" id="KW-1003">Cell membrane</keyword>
<feature type="transmembrane region" description="Helical" evidence="8">
    <location>
        <begin position="70"/>
        <end position="90"/>
    </location>
</feature>
<feature type="transmembrane region" description="Helical" evidence="8">
    <location>
        <begin position="177"/>
        <end position="197"/>
    </location>
</feature>
<dbReference type="InterPro" id="IPR004626">
    <property type="entry name" value="RarD"/>
</dbReference>
<keyword evidence="6 8" id="KW-1133">Transmembrane helix</keyword>
<dbReference type="NCBIfam" id="TIGR00688">
    <property type="entry name" value="rarD"/>
    <property type="match status" value="1"/>
</dbReference>
<dbReference type="PANTHER" id="PTHR22911">
    <property type="entry name" value="ACYL-MALONYL CONDENSING ENZYME-RELATED"/>
    <property type="match status" value="1"/>
</dbReference>
<dbReference type="Proteomes" id="UP000612899">
    <property type="component" value="Unassembled WGS sequence"/>
</dbReference>
<evidence type="ECO:0000313" key="10">
    <source>
        <dbReference type="EMBL" id="GIH11438.1"/>
    </source>
</evidence>
<keyword evidence="5 8" id="KW-0812">Transmembrane</keyword>
<dbReference type="InterPro" id="IPR000620">
    <property type="entry name" value="EamA_dom"/>
</dbReference>
<evidence type="ECO:0000256" key="5">
    <source>
        <dbReference type="ARBA" id="ARBA00022692"/>
    </source>
</evidence>
<dbReference type="SUPFAM" id="SSF103481">
    <property type="entry name" value="Multidrug resistance efflux transporter EmrE"/>
    <property type="match status" value="2"/>
</dbReference>
<evidence type="ECO:0000256" key="2">
    <source>
        <dbReference type="ARBA" id="ARBA00007362"/>
    </source>
</evidence>
<comment type="caution">
    <text evidence="10">The sequence shown here is derived from an EMBL/GenBank/DDBJ whole genome shotgun (WGS) entry which is preliminary data.</text>
</comment>
<evidence type="ECO:0000256" key="8">
    <source>
        <dbReference type="SAM" id="Phobius"/>
    </source>
</evidence>
<proteinExistence type="inferred from homology"/>
<feature type="transmembrane region" description="Helical" evidence="8">
    <location>
        <begin position="209"/>
        <end position="231"/>
    </location>
</feature>
<accession>A0A8J3QL61</accession>
<sequence length="300" mass="32624">MNQLRLGYLYGLGAYTLWGFFPAYFKLLRPAGPVEVLAHRIVWSMLFMVIVLTAIRRWHKIRELLANRAALGGVTLAATLIGLNWGVYIYGVNSDRVVETALGYFINPLVIIVLGVVLLQERLRPWQWGAVAMGAVAVLVLTVDYGRPPWIALVLAVTFGFYGLVKKRLALPPTDGLLAESAVLALPALATIGFLAASGPVSFGQVSPLHTFLVVGTGVITAIPLLFFAGAANRIPMVALGMLQYVGPTIQLMLAVFAFHEPMPPVRVIGFGIVWLALIIFTWDGLYHARRNARLAPAPA</sequence>
<organism evidence="10 11">
    <name type="scientific">Rhizocola hellebori</name>
    <dbReference type="NCBI Taxonomy" id="1392758"/>
    <lineage>
        <taxon>Bacteria</taxon>
        <taxon>Bacillati</taxon>
        <taxon>Actinomycetota</taxon>
        <taxon>Actinomycetes</taxon>
        <taxon>Micromonosporales</taxon>
        <taxon>Micromonosporaceae</taxon>
        <taxon>Rhizocola</taxon>
    </lineage>
</organism>
<comment type="similarity">
    <text evidence="2">Belongs to the EamA transporter family.</text>
</comment>
<evidence type="ECO:0000313" key="11">
    <source>
        <dbReference type="Proteomes" id="UP000612899"/>
    </source>
</evidence>
<keyword evidence="11" id="KW-1185">Reference proteome</keyword>
<evidence type="ECO:0000256" key="4">
    <source>
        <dbReference type="ARBA" id="ARBA00022475"/>
    </source>
</evidence>
<evidence type="ECO:0000256" key="1">
    <source>
        <dbReference type="ARBA" id="ARBA00004651"/>
    </source>
</evidence>
<reference evidence="10" key="1">
    <citation type="submission" date="2021-01" db="EMBL/GenBank/DDBJ databases">
        <title>Whole genome shotgun sequence of Rhizocola hellebori NBRC 109834.</title>
        <authorList>
            <person name="Komaki H."/>
            <person name="Tamura T."/>
        </authorList>
    </citation>
    <scope>NUCLEOTIDE SEQUENCE</scope>
    <source>
        <strain evidence="10">NBRC 109834</strain>
    </source>
</reference>
<comment type="subcellular location">
    <subcellularLocation>
        <location evidence="1">Cell membrane</location>
        <topology evidence="1">Multi-pass membrane protein</topology>
    </subcellularLocation>
</comment>
<feature type="transmembrane region" description="Helical" evidence="8">
    <location>
        <begin position="126"/>
        <end position="143"/>
    </location>
</feature>
<dbReference type="RefSeq" id="WP_203915158.1">
    <property type="nucleotide sequence ID" value="NZ_BONY01000134.1"/>
</dbReference>
<name>A0A8J3QL61_9ACTN</name>
<feature type="transmembrane region" description="Helical" evidence="8">
    <location>
        <begin position="37"/>
        <end position="58"/>
    </location>
</feature>
<dbReference type="Pfam" id="PF00892">
    <property type="entry name" value="EamA"/>
    <property type="match status" value="1"/>
</dbReference>
<keyword evidence="7 8" id="KW-0472">Membrane</keyword>
<gene>
    <name evidence="10" type="ORF">Rhe02_95050</name>
</gene>
<evidence type="ECO:0000259" key="9">
    <source>
        <dbReference type="Pfam" id="PF00892"/>
    </source>
</evidence>
<dbReference type="AlphaFoldDB" id="A0A8J3QL61"/>
<dbReference type="InterPro" id="IPR037185">
    <property type="entry name" value="EmrE-like"/>
</dbReference>
<feature type="transmembrane region" description="Helical" evidence="8">
    <location>
        <begin position="102"/>
        <end position="119"/>
    </location>
</feature>
<feature type="transmembrane region" description="Helical" evidence="8">
    <location>
        <begin position="149"/>
        <end position="165"/>
    </location>
</feature>
<dbReference type="EMBL" id="BONY01000134">
    <property type="protein sequence ID" value="GIH11438.1"/>
    <property type="molecule type" value="Genomic_DNA"/>
</dbReference>
<feature type="domain" description="EamA" evidence="9">
    <location>
        <begin position="6"/>
        <end position="142"/>
    </location>
</feature>
<feature type="transmembrane region" description="Helical" evidence="8">
    <location>
        <begin position="266"/>
        <end position="286"/>
    </location>
</feature>
<evidence type="ECO:0000256" key="6">
    <source>
        <dbReference type="ARBA" id="ARBA00022989"/>
    </source>
</evidence>
<protein>
    <submittedName>
        <fullName evidence="10">Protein RarD</fullName>
    </submittedName>
</protein>
<dbReference type="PANTHER" id="PTHR22911:SF137">
    <property type="entry name" value="SOLUTE CARRIER FAMILY 35 MEMBER G2-RELATED"/>
    <property type="match status" value="1"/>
</dbReference>